<dbReference type="SUPFAM" id="SSF53756">
    <property type="entry name" value="UDP-Glycosyltransferase/glycogen phosphorylase"/>
    <property type="match status" value="1"/>
</dbReference>
<keyword evidence="1" id="KW-0997">Cell inner membrane</keyword>
<evidence type="ECO:0000313" key="4">
    <source>
        <dbReference type="Proteomes" id="UP000517547"/>
    </source>
</evidence>
<dbReference type="EMBL" id="JACAQE010000010">
    <property type="protein sequence ID" value="NWC17660.1"/>
    <property type="molecule type" value="Genomic_DNA"/>
</dbReference>
<dbReference type="Pfam" id="PF13692">
    <property type="entry name" value="Glyco_trans_1_4"/>
    <property type="match status" value="1"/>
</dbReference>
<dbReference type="Pfam" id="PF00535">
    <property type="entry name" value="Glycos_transf_2"/>
    <property type="match status" value="1"/>
</dbReference>
<dbReference type="Proteomes" id="UP000517547">
    <property type="component" value="Unassembled WGS sequence"/>
</dbReference>
<dbReference type="GO" id="GO:0016740">
    <property type="term" value="F:transferase activity"/>
    <property type="evidence" value="ECO:0007669"/>
    <property type="project" value="UniProtKB-KW"/>
</dbReference>
<accession>A0A7Y7Y4I1</accession>
<dbReference type="SUPFAM" id="SSF53448">
    <property type="entry name" value="Nucleotide-diphospho-sugar transferases"/>
    <property type="match status" value="1"/>
</dbReference>
<comment type="caution">
    <text evidence="3">The sequence shown here is derived from an EMBL/GenBank/DDBJ whole genome shotgun (WGS) entry which is preliminary data.</text>
</comment>
<reference evidence="3 4" key="1">
    <citation type="submission" date="2020-04" db="EMBL/GenBank/DDBJ databases">
        <title>Molecular characterization of pseudomonads from Agaricus bisporus reveal novel blotch 2 pathogens in Western Europe.</title>
        <authorList>
            <person name="Taparia T."/>
            <person name="Krijger M."/>
            <person name="Haynes E."/>
            <person name="Elpinstone J.G."/>
            <person name="Noble R."/>
            <person name="Van Der Wolf J."/>
        </authorList>
    </citation>
    <scope>NUCLEOTIDE SEQUENCE [LARGE SCALE GENOMIC DNA]</scope>
    <source>
        <strain evidence="3 4">IPO3738</strain>
    </source>
</reference>
<dbReference type="AlphaFoldDB" id="A0A7Y7Y4I1"/>
<keyword evidence="3" id="KW-0808">Transferase</keyword>
<proteinExistence type="predicted"/>
<dbReference type="Gene3D" id="3.40.50.2000">
    <property type="entry name" value="Glycogen Phosphorylase B"/>
    <property type="match status" value="1"/>
</dbReference>
<keyword evidence="1" id="KW-0472">Membrane</keyword>
<dbReference type="InterPro" id="IPR001173">
    <property type="entry name" value="Glyco_trans_2-like"/>
</dbReference>
<dbReference type="PANTHER" id="PTHR43179">
    <property type="entry name" value="RHAMNOSYLTRANSFERASE WBBL"/>
    <property type="match status" value="1"/>
</dbReference>
<gene>
    <name evidence="3" type="ORF">HX845_28670</name>
</gene>
<evidence type="ECO:0000313" key="3">
    <source>
        <dbReference type="EMBL" id="NWC17660.1"/>
    </source>
</evidence>
<name>A0A7Y7Y4I1_9PSED</name>
<dbReference type="CDD" id="cd04186">
    <property type="entry name" value="GT_2_like_c"/>
    <property type="match status" value="1"/>
</dbReference>
<evidence type="ECO:0000259" key="2">
    <source>
        <dbReference type="Pfam" id="PF00535"/>
    </source>
</evidence>
<dbReference type="InterPro" id="IPR029044">
    <property type="entry name" value="Nucleotide-diphossugar_trans"/>
</dbReference>
<sequence>MSVAMRLLARYRQLPIPRPLRRYLSAIYRGALLRPLHRLRHRLQQRDTLAEINLEALLGEPRYPDYIIWGVIDWHFRHQRPQQLARMLSASGRRVFYVSSTLKESKHPGFSISPLNQQGNLFEIQLHVSQAPSIYSTVPSGDQVAQLRKGLGELLLCTRPRAVVALVHHPFWLEVAKATPNSRLVYDCIDHHEGFSNTDPGILQLEQQLVREAQLTVYTSDWLARQWAHTPSRHSVVVRNAADYGFFSRRPASVYQDPAGRRIIGYYGAIADWFDTRLVAAVARAFPQHLILLIGTDTANARHELRQYPNVRFTGEVAYSALPGYLHAMDVCLLPFQVTPLTLATNPVKVYEYLSAGKPVVAVDLPEIEQFGTLVHRARDEDEFIAGIALGLAEQPGSQDSQRWGFAAEQSWTQRVATLLEATEKQPATNEVSVIVVTYNNLALTRECLASLTANGQGAGLEIIVVDNGSHDGTPEFLRQWAADNGQQVILNTTNRGFSAANNQGLAAATGDYLVLLNNDTQVTPGWADTLRKHLERNPDIGLIGPVTNNIGNQARIDIEYSLPDMARQACLHTHRHLGEWFRLPTLAFFCVMLRRSTYVQVGPLDEAFGRGFFEDDDYCRRVEQTGLFNACARDVFVHHHLSASFNLMDTREREALFERNKAIYENKWGKWIPHRHG</sequence>
<dbReference type="Gene3D" id="3.40.50.11010">
    <property type="match status" value="1"/>
</dbReference>
<keyword evidence="1" id="KW-1003">Cell membrane</keyword>
<evidence type="ECO:0000256" key="1">
    <source>
        <dbReference type="ARBA" id="ARBA00022519"/>
    </source>
</evidence>
<feature type="domain" description="Glycosyltransferase 2-like" evidence="2">
    <location>
        <begin position="433"/>
        <end position="597"/>
    </location>
</feature>
<protein>
    <submittedName>
        <fullName evidence="3">Glycosyltransferase</fullName>
    </submittedName>
</protein>
<dbReference type="PANTHER" id="PTHR43179:SF7">
    <property type="entry name" value="RHAMNOSYLTRANSFERASE WBBL"/>
    <property type="match status" value="1"/>
</dbReference>
<dbReference type="Gene3D" id="3.90.550.10">
    <property type="entry name" value="Spore Coat Polysaccharide Biosynthesis Protein SpsA, Chain A"/>
    <property type="match status" value="1"/>
</dbReference>
<organism evidence="3 4">
    <name type="scientific">Pseudomonas gingeri</name>
    <dbReference type="NCBI Taxonomy" id="117681"/>
    <lineage>
        <taxon>Bacteria</taxon>
        <taxon>Pseudomonadati</taxon>
        <taxon>Pseudomonadota</taxon>
        <taxon>Gammaproteobacteria</taxon>
        <taxon>Pseudomonadales</taxon>
        <taxon>Pseudomonadaceae</taxon>
        <taxon>Pseudomonas</taxon>
    </lineage>
</organism>